<reference evidence="1 2" key="2">
    <citation type="journal article" date="2011" name="Stand. Genomic Sci.">
        <title>Complete genome sequence of Isosphaera pallida type strain (IS1B).</title>
        <authorList>
            <consortium name="US DOE Joint Genome Institute (JGI-PGF)"/>
            <person name="Goker M."/>
            <person name="Cleland D."/>
            <person name="Saunders E."/>
            <person name="Lapidus A."/>
            <person name="Nolan M."/>
            <person name="Lucas S."/>
            <person name="Hammon N."/>
            <person name="Deshpande S."/>
            <person name="Cheng J.F."/>
            <person name="Tapia R."/>
            <person name="Han C."/>
            <person name="Goodwin L."/>
            <person name="Pitluck S."/>
            <person name="Liolios K."/>
            <person name="Pagani I."/>
            <person name="Ivanova N."/>
            <person name="Mavromatis K."/>
            <person name="Pati A."/>
            <person name="Chen A."/>
            <person name="Palaniappan K."/>
            <person name="Land M."/>
            <person name="Hauser L."/>
            <person name="Chang Y.J."/>
            <person name="Jeffries C.D."/>
            <person name="Detter J.C."/>
            <person name="Beck B."/>
            <person name="Woyke T."/>
            <person name="Bristow J."/>
            <person name="Eisen J.A."/>
            <person name="Markowitz V."/>
            <person name="Hugenholtz P."/>
            <person name="Kyrpides N.C."/>
            <person name="Klenk H.P."/>
        </authorList>
    </citation>
    <scope>NUCLEOTIDE SEQUENCE [LARGE SCALE GENOMIC DNA]</scope>
    <source>
        <strain evidence="2">ATCC 43644 / DSM 9630 / IS1B</strain>
    </source>
</reference>
<dbReference type="Proteomes" id="UP000008631">
    <property type="component" value="Chromosome"/>
</dbReference>
<dbReference type="InterPro" id="IPR010869">
    <property type="entry name" value="DUF1501"/>
</dbReference>
<sequence>MTPSRCDRRDFLRRSLATGGLLSLGGTTIPGFLADTARAARLRSNPAEGRRRLVVIQLLGGNDGLNTVVPHTHDLYKQARKALRIESNRALTITPEIGLHPDLKGLADLLENHRLAIVQGVGYPNPDRSHFRSMEIWETARRDAHPDALERGWLGRAIESRRDLSEPSDPPGLQIGRATRSLALKSSRVEVPAVTDLAQYRLRLSGDEATRAKARAALEAIARGSTPADIPNPPANPLLGFARRATISALGSSRRLEEVGPAPDSLSGSRFGLARRLGEIARVIRAGFSTPIFYTTLDGFDTHANQFQIHANLLRELADSVAAFHAALSESGHQDETAILIFSEFGRRVAENASLGTDHGAAAPVFVIGPVAQSGLIGDHPRLDDLDDGDLKHHTDFRRIYAALLEHWLKIPAQPVLGDFIPLNLFAV</sequence>
<dbReference type="PANTHER" id="PTHR43737:SF1">
    <property type="entry name" value="DUF1501 DOMAIN-CONTAINING PROTEIN"/>
    <property type="match status" value="1"/>
</dbReference>
<dbReference type="PANTHER" id="PTHR43737">
    <property type="entry name" value="BLL7424 PROTEIN"/>
    <property type="match status" value="1"/>
</dbReference>
<dbReference type="EMBL" id="CP002353">
    <property type="protein sequence ID" value="ADV61895.1"/>
    <property type="molecule type" value="Genomic_DNA"/>
</dbReference>
<dbReference type="HOGENOM" id="CLU_032896_2_0_0"/>
<dbReference type="KEGG" id="ipa:Isop_1309"/>
<dbReference type="Pfam" id="PF07394">
    <property type="entry name" value="DUF1501"/>
    <property type="match status" value="1"/>
</dbReference>
<dbReference type="InParanoid" id="E8QWK3"/>
<dbReference type="STRING" id="575540.Isop_1309"/>
<reference key="1">
    <citation type="submission" date="2010-11" db="EMBL/GenBank/DDBJ databases">
        <title>The complete sequence of chromosome of Isophaera pallida ATCC 43644.</title>
        <authorList>
            <consortium name="US DOE Joint Genome Institute (JGI-PGF)"/>
            <person name="Lucas S."/>
            <person name="Copeland A."/>
            <person name="Lapidus A."/>
            <person name="Bruce D."/>
            <person name="Goodwin L."/>
            <person name="Pitluck S."/>
            <person name="Kyrpides N."/>
            <person name="Mavromatis K."/>
            <person name="Pagani I."/>
            <person name="Ivanova N."/>
            <person name="Saunders E."/>
            <person name="Brettin T."/>
            <person name="Detter J.C."/>
            <person name="Han C."/>
            <person name="Tapia R."/>
            <person name="Land M."/>
            <person name="Hauser L."/>
            <person name="Markowitz V."/>
            <person name="Cheng J.-F."/>
            <person name="Hugenholtz P."/>
            <person name="Woyke T."/>
            <person name="Wu D."/>
            <person name="Eisen J.A."/>
        </authorList>
    </citation>
    <scope>NUCLEOTIDE SEQUENCE</scope>
    <source>
        <strain>ATCC 43644</strain>
    </source>
</reference>
<evidence type="ECO:0008006" key="3">
    <source>
        <dbReference type="Google" id="ProtNLM"/>
    </source>
</evidence>
<gene>
    <name evidence="1" type="ordered locus">Isop_1309</name>
</gene>
<dbReference type="RefSeq" id="WP_013564183.1">
    <property type="nucleotide sequence ID" value="NC_014962.1"/>
</dbReference>
<protein>
    <recommendedName>
        <fullName evidence="3">Twin-arginine translocation pathway signal</fullName>
    </recommendedName>
</protein>
<name>E8QWK3_ISOPI</name>
<dbReference type="PROSITE" id="PS51318">
    <property type="entry name" value="TAT"/>
    <property type="match status" value="1"/>
</dbReference>
<dbReference type="InterPro" id="IPR006311">
    <property type="entry name" value="TAT_signal"/>
</dbReference>
<evidence type="ECO:0000313" key="2">
    <source>
        <dbReference type="Proteomes" id="UP000008631"/>
    </source>
</evidence>
<accession>E8QWK3</accession>
<evidence type="ECO:0000313" key="1">
    <source>
        <dbReference type="EMBL" id="ADV61895.1"/>
    </source>
</evidence>
<dbReference type="OrthoDB" id="9779968at2"/>
<organism evidence="1 2">
    <name type="scientific">Isosphaera pallida (strain ATCC 43644 / DSM 9630 / IS1B)</name>
    <dbReference type="NCBI Taxonomy" id="575540"/>
    <lineage>
        <taxon>Bacteria</taxon>
        <taxon>Pseudomonadati</taxon>
        <taxon>Planctomycetota</taxon>
        <taxon>Planctomycetia</taxon>
        <taxon>Isosphaerales</taxon>
        <taxon>Isosphaeraceae</taxon>
        <taxon>Isosphaera</taxon>
    </lineage>
</organism>
<proteinExistence type="predicted"/>
<dbReference type="AlphaFoldDB" id="E8QWK3"/>
<dbReference type="eggNOG" id="COG4102">
    <property type="taxonomic scope" value="Bacteria"/>
</dbReference>
<keyword evidence="2" id="KW-1185">Reference proteome</keyword>